<dbReference type="EMBL" id="BKCJ010000024">
    <property type="protein sequence ID" value="GEU28835.1"/>
    <property type="molecule type" value="Genomic_DNA"/>
</dbReference>
<dbReference type="PROSITE" id="PS50878">
    <property type="entry name" value="RT_POL"/>
    <property type="match status" value="1"/>
</dbReference>
<dbReference type="InterPro" id="IPR043502">
    <property type="entry name" value="DNA/RNA_pol_sf"/>
</dbReference>
<dbReference type="CDD" id="cd01650">
    <property type="entry name" value="RT_nLTR_like"/>
    <property type="match status" value="1"/>
</dbReference>
<name>A0A699GL38_TANCI</name>
<accession>A0A699GL38</accession>
<dbReference type="AlphaFoldDB" id="A0A699GL38"/>
<dbReference type="InterPro" id="IPR052343">
    <property type="entry name" value="Retrotransposon-Effector_Assoc"/>
</dbReference>
<protein>
    <recommendedName>
        <fullName evidence="1">Reverse transcriptase domain-containing protein</fullName>
    </recommendedName>
</protein>
<organism evidence="2">
    <name type="scientific">Tanacetum cinerariifolium</name>
    <name type="common">Dalmatian daisy</name>
    <name type="synonym">Chrysanthemum cinerariifolium</name>
    <dbReference type="NCBI Taxonomy" id="118510"/>
    <lineage>
        <taxon>Eukaryota</taxon>
        <taxon>Viridiplantae</taxon>
        <taxon>Streptophyta</taxon>
        <taxon>Embryophyta</taxon>
        <taxon>Tracheophyta</taxon>
        <taxon>Spermatophyta</taxon>
        <taxon>Magnoliopsida</taxon>
        <taxon>eudicotyledons</taxon>
        <taxon>Gunneridae</taxon>
        <taxon>Pentapetalae</taxon>
        <taxon>asterids</taxon>
        <taxon>campanulids</taxon>
        <taxon>Asterales</taxon>
        <taxon>Asteraceae</taxon>
        <taxon>Asteroideae</taxon>
        <taxon>Anthemideae</taxon>
        <taxon>Anthemidinae</taxon>
        <taxon>Tanacetum</taxon>
    </lineage>
</organism>
<reference evidence="2" key="1">
    <citation type="journal article" date="2019" name="Sci. Rep.">
        <title>Draft genome of Tanacetum cinerariifolium, the natural source of mosquito coil.</title>
        <authorList>
            <person name="Yamashiro T."/>
            <person name="Shiraishi A."/>
            <person name="Satake H."/>
            <person name="Nakayama K."/>
        </authorList>
    </citation>
    <scope>NUCLEOTIDE SEQUENCE</scope>
</reference>
<gene>
    <name evidence="2" type="ORF">Tci_000813</name>
</gene>
<dbReference type="InterPro" id="IPR000477">
    <property type="entry name" value="RT_dom"/>
</dbReference>
<sequence>MEGVVVDSVQVPITFVNHYSSFLGQKGPTANGDFSNLFDARLSDEDAADMVRDVTNMEIKEALFYLGDNKAPGLDRYSAAFFKGAWDIISADLCRAVKEFFTNGNLLKELNHTIIALIPKVTSPMRINDFRPISCCNVLFKCISKIIANRMKGSLINLVSQNQSAFVLGRRISDNILLTQELMHNYHLDRGQPRINGTLHGFFKGKRGLRQGDPLSPYLFTLVMEILTLMLKRRVSMSNNFTYHKYCSHLNIINLCFADDLFLFAHGDTDSARVIMDSLNEFKNASGLVPSLLKSMAYFATL</sequence>
<evidence type="ECO:0000313" key="2">
    <source>
        <dbReference type="EMBL" id="GEU28835.1"/>
    </source>
</evidence>
<comment type="caution">
    <text evidence="2">The sequence shown here is derived from an EMBL/GenBank/DDBJ whole genome shotgun (WGS) entry which is preliminary data.</text>
</comment>
<feature type="domain" description="Reverse transcriptase" evidence="1">
    <location>
        <begin position="99"/>
        <end position="302"/>
    </location>
</feature>
<dbReference type="PANTHER" id="PTHR46890:SF48">
    <property type="entry name" value="RNA-DIRECTED DNA POLYMERASE"/>
    <property type="match status" value="1"/>
</dbReference>
<proteinExistence type="predicted"/>
<dbReference type="Pfam" id="PF00078">
    <property type="entry name" value="RVT_1"/>
    <property type="match status" value="1"/>
</dbReference>
<dbReference type="PANTHER" id="PTHR46890">
    <property type="entry name" value="NON-LTR RETROLELEMENT REVERSE TRANSCRIPTASE-LIKE PROTEIN-RELATED"/>
    <property type="match status" value="1"/>
</dbReference>
<evidence type="ECO:0000259" key="1">
    <source>
        <dbReference type="PROSITE" id="PS50878"/>
    </source>
</evidence>
<dbReference type="SUPFAM" id="SSF56672">
    <property type="entry name" value="DNA/RNA polymerases"/>
    <property type="match status" value="1"/>
</dbReference>